<evidence type="ECO:0000259" key="4">
    <source>
        <dbReference type="PROSITE" id="PS50835"/>
    </source>
</evidence>
<feature type="compositionally biased region" description="Low complexity" evidence="3">
    <location>
        <begin position="327"/>
        <end position="337"/>
    </location>
</feature>
<name>A0A8C2TWD5_COTJA</name>
<sequence length="395" mass="42832">MHPSACWCILMHADASQCTLMHPVHAGASHSLPSSPADPLLLQLPVHAVLEGDALSLQCKAQNREISSVSFYHEWKLLQEGHRDQLQLPAATQQHSGRYRCTAYVQSFFSSWSASSQWLMSSYSNLVVQELFSVPELKVEGPQPPPEGSPLPLLCATRRNALRPHVPLQFFFYRDGSVVAGPQSDPQHTVQELLLSHSGSYSCMVQMGHVQKRSPPVTVTVRSERAVGQGGAGGGPMSPQASMDPPIPIWVPISALIARFPSCSQVLKLLPQSPHPFQAFPLHPTSSLPHTSPSPTGSLHPSPDPHPYPGALLLTLAPTLLCSHHPPSSKSAIPSIPSHRRHPWPIPSPNPIAIPSHPIPSHPIHPSQHTSSQSHSQSPFPSHPIPIPIHPISNL</sequence>
<dbReference type="GO" id="GO:0006955">
    <property type="term" value="P:immune response"/>
    <property type="evidence" value="ECO:0007669"/>
    <property type="project" value="TreeGrafter"/>
</dbReference>
<feature type="compositionally biased region" description="Pro residues" evidence="3">
    <location>
        <begin position="344"/>
        <end position="363"/>
    </location>
</feature>
<dbReference type="SUPFAM" id="SSF48726">
    <property type="entry name" value="Immunoglobulin"/>
    <property type="match status" value="2"/>
</dbReference>
<dbReference type="SMART" id="SM00408">
    <property type="entry name" value="IGc2"/>
    <property type="match status" value="1"/>
</dbReference>
<dbReference type="PANTHER" id="PTHR11481">
    <property type="entry name" value="IMMUNOGLOBULIN FC RECEPTOR"/>
    <property type="match status" value="1"/>
</dbReference>
<dbReference type="InterPro" id="IPR036179">
    <property type="entry name" value="Ig-like_dom_sf"/>
</dbReference>
<dbReference type="PANTHER" id="PTHR11481:SF64">
    <property type="entry name" value="FC RECEPTOR-LIKE PROTEIN 4"/>
    <property type="match status" value="1"/>
</dbReference>
<dbReference type="GO" id="GO:0004888">
    <property type="term" value="F:transmembrane signaling receptor activity"/>
    <property type="evidence" value="ECO:0007669"/>
    <property type="project" value="TreeGrafter"/>
</dbReference>
<dbReference type="InterPro" id="IPR003598">
    <property type="entry name" value="Ig_sub2"/>
</dbReference>
<reference evidence="5" key="3">
    <citation type="submission" date="2025-09" db="UniProtKB">
        <authorList>
            <consortium name="Ensembl"/>
        </authorList>
    </citation>
    <scope>IDENTIFICATION</scope>
</reference>
<dbReference type="InterPro" id="IPR013783">
    <property type="entry name" value="Ig-like_fold"/>
</dbReference>
<proteinExistence type="predicted"/>
<dbReference type="GeneTree" id="ENSGT01050000244808"/>
<reference evidence="5" key="2">
    <citation type="submission" date="2025-08" db="UniProtKB">
        <authorList>
            <consortium name="Ensembl"/>
        </authorList>
    </citation>
    <scope>IDENTIFICATION</scope>
</reference>
<feature type="region of interest" description="Disordered" evidence="3">
    <location>
        <begin position="280"/>
        <end position="307"/>
    </location>
</feature>
<dbReference type="InterPro" id="IPR003599">
    <property type="entry name" value="Ig_sub"/>
</dbReference>
<organism evidence="5 6">
    <name type="scientific">Coturnix japonica</name>
    <name type="common">Japanese quail</name>
    <name type="synonym">Coturnix coturnix japonica</name>
    <dbReference type="NCBI Taxonomy" id="93934"/>
    <lineage>
        <taxon>Eukaryota</taxon>
        <taxon>Metazoa</taxon>
        <taxon>Chordata</taxon>
        <taxon>Craniata</taxon>
        <taxon>Vertebrata</taxon>
        <taxon>Euteleostomi</taxon>
        <taxon>Archelosauria</taxon>
        <taxon>Archosauria</taxon>
        <taxon>Dinosauria</taxon>
        <taxon>Saurischia</taxon>
        <taxon>Theropoda</taxon>
        <taxon>Coelurosauria</taxon>
        <taxon>Aves</taxon>
        <taxon>Neognathae</taxon>
        <taxon>Galloanserae</taxon>
        <taxon>Galliformes</taxon>
        <taxon>Phasianidae</taxon>
        <taxon>Perdicinae</taxon>
        <taxon>Coturnix</taxon>
    </lineage>
</organism>
<feature type="compositionally biased region" description="Low complexity" evidence="3">
    <location>
        <begin position="281"/>
        <end position="301"/>
    </location>
</feature>
<evidence type="ECO:0000256" key="2">
    <source>
        <dbReference type="ARBA" id="ARBA00023157"/>
    </source>
</evidence>
<feature type="compositionally biased region" description="Low complexity" evidence="3">
    <location>
        <begin position="364"/>
        <end position="380"/>
    </location>
</feature>
<dbReference type="SMART" id="SM00409">
    <property type="entry name" value="IG"/>
    <property type="match status" value="2"/>
</dbReference>
<feature type="domain" description="Ig-like" evidence="4">
    <location>
        <begin position="39"/>
        <end position="103"/>
    </location>
</feature>
<dbReference type="GO" id="GO:0009897">
    <property type="term" value="C:external side of plasma membrane"/>
    <property type="evidence" value="ECO:0007669"/>
    <property type="project" value="TreeGrafter"/>
</dbReference>
<dbReference type="Proteomes" id="UP000694412">
    <property type="component" value="Chromosome 25"/>
</dbReference>
<reference evidence="5" key="1">
    <citation type="submission" date="2015-11" db="EMBL/GenBank/DDBJ databases">
        <authorList>
            <consortium name="International Coturnix japonica Genome Analysis Consortium"/>
            <person name="Warren W."/>
            <person name="Burt D.W."/>
            <person name="Antin P.B."/>
            <person name="Lanford R."/>
            <person name="Gros J."/>
            <person name="Wilson R.K."/>
        </authorList>
    </citation>
    <scope>NUCLEOTIDE SEQUENCE [LARGE SCALE GENOMIC DNA]</scope>
</reference>
<dbReference type="GO" id="GO:0007166">
    <property type="term" value="P:cell surface receptor signaling pathway"/>
    <property type="evidence" value="ECO:0007669"/>
    <property type="project" value="TreeGrafter"/>
</dbReference>
<dbReference type="PROSITE" id="PS50835">
    <property type="entry name" value="IG_LIKE"/>
    <property type="match status" value="2"/>
</dbReference>
<accession>A0A8C2TWD5</accession>
<keyword evidence="2" id="KW-1015">Disulfide bond</keyword>
<dbReference type="InterPro" id="IPR007110">
    <property type="entry name" value="Ig-like_dom"/>
</dbReference>
<dbReference type="InterPro" id="IPR050488">
    <property type="entry name" value="Ig_Fc_receptor"/>
</dbReference>
<dbReference type="Ensembl" id="ENSCJPT00005025920.1">
    <property type="protein sequence ID" value="ENSCJPP00005018656.1"/>
    <property type="gene ID" value="ENSCJPG00005015185.1"/>
</dbReference>
<feature type="domain" description="Ig-like" evidence="4">
    <location>
        <begin position="135"/>
        <end position="220"/>
    </location>
</feature>
<dbReference type="Gene3D" id="2.60.40.10">
    <property type="entry name" value="Immunoglobulins"/>
    <property type="match status" value="2"/>
</dbReference>
<evidence type="ECO:0000256" key="1">
    <source>
        <dbReference type="ARBA" id="ARBA00022729"/>
    </source>
</evidence>
<protein>
    <recommendedName>
        <fullName evidence="4">Ig-like domain-containing protein</fullName>
    </recommendedName>
</protein>
<keyword evidence="6" id="KW-1185">Reference proteome</keyword>
<feature type="region of interest" description="Disordered" evidence="3">
    <location>
        <begin position="327"/>
        <end position="387"/>
    </location>
</feature>
<dbReference type="Pfam" id="PF13895">
    <property type="entry name" value="Ig_2"/>
    <property type="match status" value="1"/>
</dbReference>
<evidence type="ECO:0000313" key="5">
    <source>
        <dbReference type="Ensembl" id="ENSCJPP00005018656.1"/>
    </source>
</evidence>
<evidence type="ECO:0000313" key="6">
    <source>
        <dbReference type="Proteomes" id="UP000694412"/>
    </source>
</evidence>
<evidence type="ECO:0000256" key="3">
    <source>
        <dbReference type="SAM" id="MobiDB-lite"/>
    </source>
</evidence>
<dbReference type="AlphaFoldDB" id="A0A8C2TWD5"/>
<keyword evidence="1" id="KW-0732">Signal</keyword>